<dbReference type="Proteomes" id="UP000199754">
    <property type="component" value="Chromosome"/>
</dbReference>
<keyword evidence="4" id="KW-1185">Reference proteome</keyword>
<dbReference type="RefSeq" id="WP_089422015.1">
    <property type="nucleotide sequence ID" value="NZ_CP022415.1"/>
</dbReference>
<dbReference type="InterPro" id="IPR006680">
    <property type="entry name" value="Amidohydro-rel"/>
</dbReference>
<evidence type="ECO:0000313" key="4">
    <source>
        <dbReference type="Proteomes" id="UP000199754"/>
    </source>
</evidence>
<dbReference type="PANTHER" id="PTHR43569:SF2">
    <property type="entry name" value="AMIDOHYDROLASE-RELATED DOMAIN-CONTAINING PROTEIN"/>
    <property type="match status" value="1"/>
</dbReference>
<dbReference type="InterPro" id="IPR032466">
    <property type="entry name" value="Metal_Hydrolase"/>
</dbReference>
<dbReference type="InterPro" id="IPR052350">
    <property type="entry name" value="Metallo-dep_Lactonases"/>
</dbReference>
<name>A0A221K5L4_9RHOB</name>
<protein>
    <submittedName>
        <fullName evidence="3">Amidohydrolase</fullName>
    </submittedName>
</protein>
<dbReference type="EMBL" id="CP022415">
    <property type="protein sequence ID" value="ASM74298.1"/>
    <property type="molecule type" value="Genomic_DNA"/>
</dbReference>
<evidence type="ECO:0000256" key="1">
    <source>
        <dbReference type="ARBA" id="ARBA00038310"/>
    </source>
</evidence>
<dbReference type="Pfam" id="PF04909">
    <property type="entry name" value="Amidohydro_2"/>
    <property type="match status" value="1"/>
</dbReference>
<feature type="domain" description="Amidohydrolase-related" evidence="2">
    <location>
        <begin position="8"/>
        <end position="281"/>
    </location>
</feature>
<comment type="similarity">
    <text evidence="1">Belongs to the metallo-dependent hydrolases superfamily.</text>
</comment>
<reference evidence="3 4" key="1">
    <citation type="submission" date="2017-07" db="EMBL/GenBank/DDBJ databases">
        <title>Genome Sequence of Sulfitobacter pseudonitzschiae Strain SMR1 Isolated from a culture of the Diatom Skeletonema marinoi.</title>
        <authorList>
            <person name="Topel M."/>
            <person name="Pinder M.I.M."/>
            <person name="Johansson O.N."/>
            <person name="Kourtchenko O."/>
            <person name="Godhe A."/>
            <person name="Clarke A.K."/>
        </authorList>
    </citation>
    <scope>NUCLEOTIDE SEQUENCE [LARGE SCALE GENOMIC DNA]</scope>
    <source>
        <strain evidence="3 4">SMR1</strain>
    </source>
</reference>
<sequence>MTVERITDTHCHIIDRTVLDYPWLSDAPALDRDWSIETYTQEARQAGITRTLHMEVDVATDQIDNETDYIAGLADRQESLICGIIAACRPENNDFGDQIAAAQAHPLVKGFRRPLHVVPDALSEQPLFRDNIRQLATAGLPFDICVTARQLPQAQRLVDAAPQTQFILDHCGVPDIAGAGWNSWAAEITALSQRDNLSVKISGLPAYAQAGWTARDLERWVMHVVEQFTPARCVWGGDWPVCTLGGSLTDWVSATRSILAKLSTQERAAILDENATHIWGLT</sequence>
<organism evidence="3 4">
    <name type="scientific">Pseudosulfitobacter pseudonitzschiae</name>
    <dbReference type="NCBI Taxonomy" id="1402135"/>
    <lineage>
        <taxon>Bacteria</taxon>
        <taxon>Pseudomonadati</taxon>
        <taxon>Pseudomonadota</taxon>
        <taxon>Alphaproteobacteria</taxon>
        <taxon>Rhodobacterales</taxon>
        <taxon>Roseobacteraceae</taxon>
        <taxon>Pseudosulfitobacter</taxon>
    </lineage>
</organism>
<dbReference type="KEGG" id="spse:SULPSESMR1_03527"/>
<dbReference type="SUPFAM" id="SSF51556">
    <property type="entry name" value="Metallo-dependent hydrolases"/>
    <property type="match status" value="1"/>
</dbReference>
<dbReference type="Gene3D" id="3.20.20.140">
    <property type="entry name" value="Metal-dependent hydrolases"/>
    <property type="match status" value="1"/>
</dbReference>
<evidence type="ECO:0000313" key="3">
    <source>
        <dbReference type="EMBL" id="ASM74298.1"/>
    </source>
</evidence>
<gene>
    <name evidence="3" type="ORF">SULPSESMR1_03527</name>
</gene>
<dbReference type="GO" id="GO:0016787">
    <property type="term" value="F:hydrolase activity"/>
    <property type="evidence" value="ECO:0007669"/>
    <property type="project" value="UniProtKB-KW"/>
</dbReference>
<dbReference type="PANTHER" id="PTHR43569">
    <property type="entry name" value="AMIDOHYDROLASE"/>
    <property type="match status" value="1"/>
</dbReference>
<dbReference type="OrthoDB" id="9787654at2"/>
<keyword evidence="3" id="KW-0378">Hydrolase</keyword>
<evidence type="ECO:0000259" key="2">
    <source>
        <dbReference type="Pfam" id="PF04909"/>
    </source>
</evidence>
<proteinExistence type="inferred from homology"/>
<dbReference type="AlphaFoldDB" id="A0A221K5L4"/>
<accession>A0A221K5L4</accession>